<reference evidence="4 5" key="2">
    <citation type="submission" date="2018-11" db="EMBL/GenBank/DDBJ databases">
        <authorList>
            <consortium name="Pathogen Informatics"/>
        </authorList>
    </citation>
    <scope>NUCLEOTIDE SEQUENCE [LARGE SCALE GENOMIC DNA]</scope>
    <source>
        <strain evidence="4 5">NST_G2</strain>
    </source>
</reference>
<evidence type="ECO:0000313" key="4">
    <source>
        <dbReference type="EMBL" id="VDM00167.1"/>
    </source>
</evidence>
<dbReference type="STRING" id="70667.A0A183TBD3"/>
<keyword evidence="3" id="KW-1015">Disulfide bond</keyword>
<dbReference type="Proteomes" id="UP000275846">
    <property type="component" value="Unassembled WGS sequence"/>
</dbReference>
<dbReference type="GO" id="GO:0008535">
    <property type="term" value="P:respiratory chain complex IV assembly"/>
    <property type="evidence" value="ECO:0007669"/>
    <property type="project" value="InterPro"/>
</dbReference>
<evidence type="ECO:0000256" key="2">
    <source>
        <dbReference type="ARBA" id="ARBA00023128"/>
    </source>
</evidence>
<dbReference type="InterPro" id="IPR036549">
    <property type="entry name" value="CX6/COA6-like_sf"/>
</dbReference>
<accession>A0A183TBD3</accession>
<proteinExistence type="predicted"/>
<reference evidence="6" key="1">
    <citation type="submission" date="2016-06" db="UniProtKB">
        <authorList>
            <consortium name="WormBaseParasite"/>
        </authorList>
    </citation>
    <scope>IDENTIFICATION</scope>
</reference>
<keyword evidence="2" id="KW-0496">Mitochondrion</keyword>
<dbReference type="Pfam" id="PF02297">
    <property type="entry name" value="COX6B"/>
    <property type="match status" value="1"/>
</dbReference>
<dbReference type="SUPFAM" id="SSF47694">
    <property type="entry name" value="Cytochrome c oxidase subunit h"/>
    <property type="match status" value="1"/>
</dbReference>
<organism evidence="6">
    <name type="scientific">Schistocephalus solidus</name>
    <name type="common">Tapeworm</name>
    <dbReference type="NCBI Taxonomy" id="70667"/>
    <lineage>
        <taxon>Eukaryota</taxon>
        <taxon>Metazoa</taxon>
        <taxon>Spiralia</taxon>
        <taxon>Lophotrochozoa</taxon>
        <taxon>Platyhelminthes</taxon>
        <taxon>Cestoda</taxon>
        <taxon>Eucestoda</taxon>
        <taxon>Diphyllobothriidea</taxon>
        <taxon>Diphyllobothriidae</taxon>
        <taxon>Schistocephalus</taxon>
    </lineage>
</organism>
<dbReference type="WBParaSite" id="SSLN_0001430201-mRNA-1">
    <property type="protein sequence ID" value="SSLN_0001430201-mRNA-1"/>
    <property type="gene ID" value="SSLN_0001430201"/>
</dbReference>
<evidence type="ECO:0000313" key="5">
    <source>
        <dbReference type="Proteomes" id="UP000275846"/>
    </source>
</evidence>
<dbReference type="PANTHER" id="PTHR46690">
    <property type="entry name" value="CYTOCHROME C OXIDASE ASSEMBLY FACTOR 6 HOMOLOG"/>
    <property type="match status" value="1"/>
</dbReference>
<keyword evidence="5" id="KW-1185">Reference proteome</keyword>
<dbReference type="InterPro" id="IPR048280">
    <property type="entry name" value="COX6B-like"/>
</dbReference>
<evidence type="ECO:0000256" key="3">
    <source>
        <dbReference type="ARBA" id="ARBA00023157"/>
    </source>
</evidence>
<evidence type="ECO:0000256" key="1">
    <source>
        <dbReference type="ARBA" id="ARBA00004173"/>
    </source>
</evidence>
<gene>
    <name evidence="4" type="ORF">SSLN_LOCUS13781</name>
</gene>
<dbReference type="Gene3D" id="1.10.10.140">
    <property type="entry name" value="Cytochrome c oxidase, subunit VIb"/>
    <property type="match status" value="1"/>
</dbReference>
<dbReference type="AlphaFoldDB" id="A0A183TBD3"/>
<protein>
    <submittedName>
        <fullName evidence="6">Cytochrome c oxidase assembly factor 6 homolog</fullName>
    </submittedName>
</protein>
<dbReference type="GO" id="GO:0005739">
    <property type="term" value="C:mitochondrion"/>
    <property type="evidence" value="ECO:0007669"/>
    <property type="project" value="UniProtKB-SubCell"/>
</dbReference>
<name>A0A183TBD3_SCHSO</name>
<dbReference type="PANTHER" id="PTHR46690:SF1">
    <property type="entry name" value="CYTOCHROME C OXIDASE ASSEMBLY FACTOR 6 HOMOLOG"/>
    <property type="match status" value="1"/>
</dbReference>
<dbReference type="EMBL" id="UYSU01038370">
    <property type="protein sequence ID" value="VDM00167.1"/>
    <property type="molecule type" value="Genomic_DNA"/>
</dbReference>
<dbReference type="OrthoDB" id="16284at2759"/>
<evidence type="ECO:0000313" key="6">
    <source>
        <dbReference type="WBParaSite" id="SSLN_0001430201-mRNA-1"/>
    </source>
</evidence>
<sequence>MAPTREERQKCWDARDAFWKCIKTELSATVKTARCLNDRKAYEAVCPESWVSTSSFYRFHLCTLSEHNKQRDLGSYSTSL</sequence>
<dbReference type="GO" id="GO:0042775">
    <property type="term" value="P:mitochondrial ATP synthesis coupled electron transport"/>
    <property type="evidence" value="ECO:0007669"/>
    <property type="project" value="TreeGrafter"/>
</dbReference>
<dbReference type="InterPro" id="IPR042289">
    <property type="entry name" value="COA6"/>
</dbReference>
<comment type="subcellular location">
    <subcellularLocation>
        <location evidence="1">Mitochondrion</location>
    </subcellularLocation>
</comment>